<gene>
    <name evidence="6" type="ORF">TorRG33x02_205870</name>
</gene>
<evidence type="ECO:0000313" key="7">
    <source>
        <dbReference type="Proteomes" id="UP000237000"/>
    </source>
</evidence>
<evidence type="ECO:0000256" key="3">
    <source>
        <dbReference type="ARBA" id="ARBA00022833"/>
    </source>
</evidence>
<dbReference type="Pfam" id="PF00643">
    <property type="entry name" value="zf-B_box"/>
    <property type="match status" value="1"/>
</dbReference>
<dbReference type="InterPro" id="IPR049808">
    <property type="entry name" value="CONSTANS-like_Bbox1"/>
</dbReference>
<name>A0A2P5EDN4_TREOI</name>
<dbReference type="SMART" id="SM00336">
    <property type="entry name" value="BBOX"/>
    <property type="match status" value="1"/>
</dbReference>
<evidence type="ECO:0000256" key="4">
    <source>
        <dbReference type="PROSITE-ProRule" id="PRU00024"/>
    </source>
</evidence>
<dbReference type="Proteomes" id="UP000237000">
    <property type="component" value="Unassembled WGS sequence"/>
</dbReference>
<dbReference type="PANTHER" id="PTHR31717">
    <property type="entry name" value="ZINC FINGER PROTEIN CONSTANS-LIKE 10"/>
    <property type="match status" value="1"/>
</dbReference>
<dbReference type="PROSITE" id="PS50119">
    <property type="entry name" value="ZF_BBOX"/>
    <property type="match status" value="1"/>
</dbReference>
<evidence type="ECO:0000256" key="1">
    <source>
        <dbReference type="ARBA" id="ARBA00022723"/>
    </source>
</evidence>
<keyword evidence="3" id="KW-0862">Zinc</keyword>
<dbReference type="CDD" id="cd19821">
    <property type="entry name" value="Bbox1_BBX-like"/>
    <property type="match status" value="1"/>
</dbReference>
<dbReference type="InterPro" id="IPR000315">
    <property type="entry name" value="Znf_B-box"/>
</dbReference>
<evidence type="ECO:0000256" key="2">
    <source>
        <dbReference type="ARBA" id="ARBA00022771"/>
    </source>
</evidence>
<sequence length="281" mass="30900">MKRNNNNKVCELCSEEASLYCDADSAFLCRSCDADVHGANFLVARHVRRTICSSCNAFAGSFVSGAADRRRIRSELCRVCSSENSSLSSDSSSVCVSSTTSESKRRRVEDRVEMKERIGSSSSVTDLSGEEVAAPVRFAGKVSSEKTKTKKEKETDPIGPRRLTSVDEKAEGIFGNWCRELGLDGNFEVVALALHALGFCVARSRVLPFRVSLAVSFWYGLRACGEISAARTFHGLRRLQEVSGAPAKLIVAVEFKLAQELRVRKTRRHDDLEEGWAECSA</sequence>
<evidence type="ECO:0000313" key="6">
    <source>
        <dbReference type="EMBL" id="PON83630.1"/>
    </source>
</evidence>
<dbReference type="GO" id="GO:0008270">
    <property type="term" value="F:zinc ion binding"/>
    <property type="evidence" value="ECO:0007669"/>
    <property type="project" value="UniProtKB-KW"/>
</dbReference>
<dbReference type="InParanoid" id="A0A2P5EDN4"/>
<protein>
    <submittedName>
        <fullName evidence="6">B-box-type zinc finger</fullName>
    </submittedName>
</protein>
<organism evidence="6 7">
    <name type="scientific">Trema orientale</name>
    <name type="common">Charcoal tree</name>
    <name type="synonym">Celtis orientalis</name>
    <dbReference type="NCBI Taxonomy" id="63057"/>
    <lineage>
        <taxon>Eukaryota</taxon>
        <taxon>Viridiplantae</taxon>
        <taxon>Streptophyta</taxon>
        <taxon>Embryophyta</taxon>
        <taxon>Tracheophyta</taxon>
        <taxon>Spermatophyta</taxon>
        <taxon>Magnoliopsida</taxon>
        <taxon>eudicotyledons</taxon>
        <taxon>Gunneridae</taxon>
        <taxon>Pentapetalae</taxon>
        <taxon>rosids</taxon>
        <taxon>fabids</taxon>
        <taxon>Rosales</taxon>
        <taxon>Cannabaceae</taxon>
        <taxon>Trema</taxon>
    </lineage>
</organism>
<evidence type="ECO:0000259" key="5">
    <source>
        <dbReference type="PROSITE" id="PS50119"/>
    </source>
</evidence>
<comment type="caution">
    <text evidence="6">The sequence shown here is derived from an EMBL/GenBank/DDBJ whole genome shotgun (WGS) entry which is preliminary data.</text>
</comment>
<accession>A0A2P5EDN4</accession>
<keyword evidence="1" id="KW-0479">Metal-binding</keyword>
<dbReference type="EMBL" id="JXTC01000175">
    <property type="protein sequence ID" value="PON83630.1"/>
    <property type="molecule type" value="Genomic_DNA"/>
</dbReference>
<keyword evidence="7" id="KW-1185">Reference proteome</keyword>
<feature type="domain" description="B box-type" evidence="5">
    <location>
        <begin position="5"/>
        <end position="51"/>
    </location>
</feature>
<reference evidence="7" key="1">
    <citation type="submission" date="2016-06" db="EMBL/GenBank/DDBJ databases">
        <title>Parallel loss of symbiosis genes in relatives of nitrogen-fixing non-legume Parasponia.</title>
        <authorList>
            <person name="Van Velzen R."/>
            <person name="Holmer R."/>
            <person name="Bu F."/>
            <person name="Rutten L."/>
            <person name="Van Zeijl A."/>
            <person name="Liu W."/>
            <person name="Santuari L."/>
            <person name="Cao Q."/>
            <person name="Sharma T."/>
            <person name="Shen D."/>
            <person name="Roswanjaya Y."/>
            <person name="Wardhani T."/>
            <person name="Kalhor M.S."/>
            <person name="Jansen J."/>
            <person name="Van den Hoogen J."/>
            <person name="Gungor B."/>
            <person name="Hartog M."/>
            <person name="Hontelez J."/>
            <person name="Verver J."/>
            <person name="Yang W.-C."/>
            <person name="Schijlen E."/>
            <person name="Repin R."/>
            <person name="Schilthuizen M."/>
            <person name="Schranz E."/>
            <person name="Heidstra R."/>
            <person name="Miyata K."/>
            <person name="Fedorova E."/>
            <person name="Kohlen W."/>
            <person name="Bisseling T."/>
            <person name="Smit S."/>
            <person name="Geurts R."/>
        </authorList>
    </citation>
    <scope>NUCLEOTIDE SEQUENCE [LARGE SCALE GENOMIC DNA]</scope>
    <source>
        <strain evidence="7">cv. RG33-2</strain>
    </source>
</reference>
<keyword evidence="2 4" id="KW-0863">Zinc-finger</keyword>
<dbReference type="AlphaFoldDB" id="A0A2P5EDN4"/>
<dbReference type="OrthoDB" id="153872at2759"/>
<dbReference type="PANTHER" id="PTHR31717:SF81">
    <property type="entry name" value="B-BOX ZINC FINGER PROTEIN 32-LIKE"/>
    <property type="match status" value="1"/>
</dbReference>
<dbReference type="FunCoup" id="A0A2P5EDN4">
    <property type="interactions" value="34"/>
</dbReference>
<proteinExistence type="predicted"/>